<gene>
    <name evidence="1" type="ORF">BaRGS_00007375</name>
</gene>
<name>A0ABD0LP73_9CAEN</name>
<accession>A0ABD0LP73</accession>
<dbReference type="Proteomes" id="UP001519460">
    <property type="component" value="Unassembled WGS sequence"/>
</dbReference>
<dbReference type="EMBL" id="JACVVK020000032">
    <property type="protein sequence ID" value="KAK7501250.1"/>
    <property type="molecule type" value="Genomic_DNA"/>
</dbReference>
<keyword evidence="2" id="KW-1185">Reference proteome</keyword>
<evidence type="ECO:0000313" key="2">
    <source>
        <dbReference type="Proteomes" id="UP001519460"/>
    </source>
</evidence>
<organism evidence="1 2">
    <name type="scientific">Batillaria attramentaria</name>
    <dbReference type="NCBI Taxonomy" id="370345"/>
    <lineage>
        <taxon>Eukaryota</taxon>
        <taxon>Metazoa</taxon>
        <taxon>Spiralia</taxon>
        <taxon>Lophotrochozoa</taxon>
        <taxon>Mollusca</taxon>
        <taxon>Gastropoda</taxon>
        <taxon>Caenogastropoda</taxon>
        <taxon>Sorbeoconcha</taxon>
        <taxon>Cerithioidea</taxon>
        <taxon>Batillariidae</taxon>
        <taxon>Batillaria</taxon>
    </lineage>
</organism>
<comment type="caution">
    <text evidence="1">The sequence shown here is derived from an EMBL/GenBank/DDBJ whole genome shotgun (WGS) entry which is preliminary data.</text>
</comment>
<reference evidence="1 2" key="1">
    <citation type="journal article" date="2023" name="Sci. Data">
        <title>Genome assembly of the Korean intertidal mud-creeper Batillaria attramentaria.</title>
        <authorList>
            <person name="Patra A.K."/>
            <person name="Ho P.T."/>
            <person name="Jun S."/>
            <person name="Lee S.J."/>
            <person name="Kim Y."/>
            <person name="Won Y.J."/>
        </authorList>
    </citation>
    <scope>NUCLEOTIDE SEQUENCE [LARGE SCALE GENOMIC DNA]</scope>
    <source>
        <strain evidence="1">Wonlab-2016</strain>
    </source>
</reference>
<evidence type="ECO:0000313" key="1">
    <source>
        <dbReference type="EMBL" id="KAK7501250.1"/>
    </source>
</evidence>
<protein>
    <submittedName>
        <fullName evidence="1">Uncharacterized protein</fullName>
    </submittedName>
</protein>
<proteinExistence type="predicted"/>
<sequence length="91" mass="9802">MASLTLTLVTVPSQTNSNNIDSAHPGTPRLAPGGLEWINTSTASLIYTDRPRGAFRPIEASGKQANEAEGRIVWSKVANTDSHKHDVQANY</sequence>
<dbReference type="AlphaFoldDB" id="A0ABD0LP73"/>